<feature type="non-terminal residue" evidence="2">
    <location>
        <position position="1"/>
    </location>
</feature>
<feature type="region of interest" description="Disordered" evidence="1">
    <location>
        <begin position="151"/>
        <end position="283"/>
    </location>
</feature>
<accession>A0AAD4CZV9</accession>
<evidence type="ECO:0000256" key="1">
    <source>
        <dbReference type="SAM" id="MobiDB-lite"/>
    </source>
</evidence>
<organism evidence="2 3">
    <name type="scientific">Linnemannia exigua</name>
    <dbReference type="NCBI Taxonomy" id="604196"/>
    <lineage>
        <taxon>Eukaryota</taxon>
        <taxon>Fungi</taxon>
        <taxon>Fungi incertae sedis</taxon>
        <taxon>Mucoromycota</taxon>
        <taxon>Mortierellomycotina</taxon>
        <taxon>Mortierellomycetes</taxon>
        <taxon>Mortierellales</taxon>
        <taxon>Mortierellaceae</taxon>
        <taxon>Linnemannia</taxon>
    </lineage>
</organism>
<feature type="compositionally biased region" description="Acidic residues" evidence="1">
    <location>
        <begin position="153"/>
        <end position="180"/>
    </location>
</feature>
<dbReference type="EMBL" id="JAAAIL010003932">
    <property type="protein sequence ID" value="KAG0248817.1"/>
    <property type="molecule type" value="Genomic_DNA"/>
</dbReference>
<feature type="compositionally biased region" description="Polar residues" evidence="1">
    <location>
        <begin position="245"/>
        <end position="260"/>
    </location>
</feature>
<feature type="region of interest" description="Disordered" evidence="1">
    <location>
        <begin position="20"/>
        <end position="48"/>
    </location>
</feature>
<gene>
    <name evidence="2" type="ORF">BGZ95_007845</name>
</gene>
<evidence type="ECO:0000313" key="2">
    <source>
        <dbReference type="EMBL" id="KAG0248817.1"/>
    </source>
</evidence>
<evidence type="ECO:0000313" key="3">
    <source>
        <dbReference type="Proteomes" id="UP001194580"/>
    </source>
</evidence>
<sequence length="283" mass="31757">YEPTPAPALPVLPVLVPVPIPAPTPAPAVEHPQPQQENIEPPPAPRIPTAKRWQDAVKQWKIGDPAKGLTIPLKDWTGAMRKTDPTKYSQRKLIAKEFNRVGRNEGNMDDIHGEHAKSVRYLIESIRWGNSRRKAEAANKRLAILRITVGGNEDVEEDEDNEEEEAGGVEEEEEESDEEECLIRRKLPTPREQPPQLQQNQQSTLKLEQVRSTQQRESQEGSVPPRSNQSVPKPFKARVAVPRITRSQSVAPASAQTAAGHTTPAKRRLRSMSVNHTQAKRRR</sequence>
<keyword evidence="3" id="KW-1185">Reference proteome</keyword>
<comment type="caution">
    <text evidence="2">The sequence shown here is derived from an EMBL/GenBank/DDBJ whole genome shotgun (WGS) entry which is preliminary data.</text>
</comment>
<protein>
    <submittedName>
        <fullName evidence="2">Uncharacterized protein</fullName>
    </submittedName>
</protein>
<dbReference type="AlphaFoldDB" id="A0AAD4CZV9"/>
<name>A0AAD4CZV9_9FUNG</name>
<feature type="compositionally biased region" description="Polar residues" evidence="1">
    <location>
        <begin position="203"/>
        <end position="216"/>
    </location>
</feature>
<dbReference type="Proteomes" id="UP001194580">
    <property type="component" value="Unassembled WGS sequence"/>
</dbReference>
<feature type="compositionally biased region" description="Low complexity" evidence="1">
    <location>
        <begin position="27"/>
        <end position="39"/>
    </location>
</feature>
<proteinExistence type="predicted"/>
<reference evidence="2" key="1">
    <citation type="journal article" date="2020" name="Fungal Divers.">
        <title>Resolving the Mortierellaceae phylogeny through synthesis of multi-gene phylogenetics and phylogenomics.</title>
        <authorList>
            <person name="Vandepol N."/>
            <person name="Liber J."/>
            <person name="Desiro A."/>
            <person name="Na H."/>
            <person name="Kennedy M."/>
            <person name="Barry K."/>
            <person name="Grigoriev I.V."/>
            <person name="Miller A.N."/>
            <person name="O'Donnell K."/>
            <person name="Stajich J.E."/>
            <person name="Bonito G."/>
        </authorList>
    </citation>
    <scope>NUCLEOTIDE SEQUENCE</scope>
    <source>
        <strain evidence="2">NRRL 28262</strain>
    </source>
</reference>